<dbReference type="GO" id="GO:0016787">
    <property type="term" value="F:hydrolase activity"/>
    <property type="evidence" value="ECO:0007669"/>
    <property type="project" value="UniProtKB-KW"/>
</dbReference>
<organism evidence="4 5">
    <name type="scientific">Candidatus Campylobacter infans</name>
    <dbReference type="NCBI Taxonomy" id="2561898"/>
    <lineage>
        <taxon>Bacteria</taxon>
        <taxon>Pseudomonadati</taxon>
        <taxon>Campylobacterota</taxon>
        <taxon>Epsilonproteobacteria</taxon>
        <taxon>Campylobacterales</taxon>
        <taxon>Campylobacteraceae</taxon>
        <taxon>Campylobacter</taxon>
    </lineage>
</organism>
<accession>A0A7H9CGK9</accession>
<dbReference type="RefSeq" id="WP_179975797.1">
    <property type="nucleotide sequence ID" value="NZ_CP049075.1"/>
</dbReference>
<dbReference type="PANTHER" id="PTHR21015:SF22">
    <property type="entry name" value="GLYCOSYLTRANSFERASE"/>
    <property type="match status" value="1"/>
</dbReference>
<feature type="domain" description="Glycosyl transferase family 28 C-terminal" evidence="3">
    <location>
        <begin position="192"/>
        <end position="274"/>
    </location>
</feature>
<dbReference type="PANTHER" id="PTHR21015">
    <property type="entry name" value="UDP-N-ACETYLGLUCOSAMINE--N-ACETYLMURAMYL-(PENTAPEPTIDE) PYROPHOSPHORYL-UNDECAPRENOL N-ACETYLGLUCOSAMINE TRANSFERASE 1"/>
    <property type="match status" value="1"/>
</dbReference>
<feature type="binding site" evidence="2">
    <location>
        <position position="152"/>
    </location>
    <ligand>
        <name>substrate</name>
    </ligand>
</feature>
<keyword evidence="4" id="KW-0378">Hydrolase</keyword>
<evidence type="ECO:0000256" key="2">
    <source>
        <dbReference type="PIRSR" id="PIRSR620023-2"/>
    </source>
</evidence>
<dbReference type="AlphaFoldDB" id="A0A7H9CGK9"/>
<dbReference type="EMBL" id="CP049075">
    <property type="protein sequence ID" value="QLI05263.1"/>
    <property type="molecule type" value="Genomic_DNA"/>
</dbReference>
<dbReference type="EC" id="3.6.1.57" evidence="4"/>
<evidence type="ECO:0000313" key="5">
    <source>
        <dbReference type="Proteomes" id="UP000509414"/>
    </source>
</evidence>
<feature type="active site" description="Proton acceptor" evidence="1">
    <location>
        <position position="18"/>
    </location>
</feature>
<reference evidence="4 5" key="1">
    <citation type="submission" date="2020-02" db="EMBL/GenBank/DDBJ databases">
        <title>Complete genome sequence of the novel Campylobacter species Candidatus Campylobacter infans.</title>
        <authorList>
            <person name="Duim B."/>
            <person name="Zomer A."/>
            <person name="van der Graaf L."/>
            <person name="Wagenaar J."/>
        </authorList>
    </citation>
    <scope>NUCLEOTIDE SEQUENCE [LARGE SCALE GENOMIC DNA]</scope>
    <source>
        <strain evidence="4 5">19S00001</strain>
    </source>
</reference>
<dbReference type="InterPro" id="IPR020023">
    <property type="entry name" value="PseG"/>
</dbReference>
<gene>
    <name evidence="4" type="primary">pseG</name>
    <name evidence="4" type="ORF">CINF_0742</name>
</gene>
<dbReference type="NCBIfam" id="TIGR03590">
    <property type="entry name" value="PseG"/>
    <property type="match status" value="1"/>
</dbReference>
<dbReference type="Gene3D" id="3.40.50.11190">
    <property type="match status" value="1"/>
</dbReference>
<sequence length="341" mass="37962">MKNIFIRADANEIIATGHIMRTSAVAYALKNLGVNPIFITADNKAKLFLNGYENIILNSAYNDLNAELDALCQLLGKNKNSVLLIDSYFINPFYLSELLKFTKLAYIDDLCAFAYEVDLLINYSAFLDFEAYKSKQNKAKNYLLGSNYAPLRAEFKIQASKSPKNTELKKILITTGGGDKINLTYNLLNALTKDKDLMHLEYAIIIGAYNKYKEQILNLGKKYINFKTHENVKNMAGLMQEADVIMCAGGSTLYELAALAKPCICFKIASNQQDAIKWAQAKALLYAGDGQNQMNESINLAINYLKFLLKNPNEAQKIATNASKLVDGNGAKKIAQALIEL</sequence>
<keyword evidence="4" id="KW-0808">Transferase</keyword>
<dbReference type="Pfam" id="PF04101">
    <property type="entry name" value="Glyco_tran_28_C"/>
    <property type="match status" value="1"/>
</dbReference>
<protein>
    <submittedName>
        <fullName evidence="4">UDP-2,4-diacetamido-2,4, 6-trideoxy-beta-L-altropyranosyl transferase</fullName>
        <ecNumber evidence="4">3.6.1.57</ecNumber>
    </submittedName>
</protein>
<keyword evidence="5" id="KW-1185">Reference proteome</keyword>
<dbReference type="KEGG" id="cinf:CINF_0742"/>
<dbReference type="SUPFAM" id="SSF53756">
    <property type="entry name" value="UDP-Glycosyltransferase/glycogen phosphorylase"/>
    <property type="match status" value="1"/>
</dbReference>
<dbReference type="GO" id="GO:0016758">
    <property type="term" value="F:hexosyltransferase activity"/>
    <property type="evidence" value="ECO:0007669"/>
    <property type="project" value="InterPro"/>
</dbReference>
<dbReference type="Proteomes" id="UP000509414">
    <property type="component" value="Chromosome"/>
</dbReference>
<name>A0A7H9CGK9_9BACT</name>
<evidence type="ECO:0000313" key="4">
    <source>
        <dbReference type="EMBL" id="QLI05263.1"/>
    </source>
</evidence>
<evidence type="ECO:0000259" key="3">
    <source>
        <dbReference type="Pfam" id="PF04101"/>
    </source>
</evidence>
<dbReference type="InterPro" id="IPR007235">
    <property type="entry name" value="Glyco_trans_28_C"/>
</dbReference>
<proteinExistence type="predicted"/>
<evidence type="ECO:0000256" key="1">
    <source>
        <dbReference type="PIRSR" id="PIRSR620023-1"/>
    </source>
</evidence>
<dbReference type="Gene3D" id="3.40.50.2000">
    <property type="entry name" value="Glycogen Phosphorylase B"/>
    <property type="match status" value="1"/>
</dbReference>
<feature type="binding site" evidence="2">
    <location>
        <position position="255"/>
    </location>
    <ligand>
        <name>substrate</name>
    </ligand>
</feature>